<dbReference type="SUPFAM" id="SSF81383">
    <property type="entry name" value="F-box domain"/>
    <property type="match status" value="1"/>
</dbReference>
<dbReference type="InterPro" id="IPR006597">
    <property type="entry name" value="Sel1-like"/>
</dbReference>
<dbReference type="AlphaFoldDB" id="A0AAD5T394"/>
<evidence type="ECO:0000259" key="1">
    <source>
        <dbReference type="PROSITE" id="PS50181"/>
    </source>
</evidence>
<dbReference type="Proteomes" id="UP001211907">
    <property type="component" value="Unassembled WGS sequence"/>
</dbReference>
<protein>
    <recommendedName>
        <fullName evidence="1">F-box domain-containing protein</fullName>
    </recommendedName>
</protein>
<gene>
    <name evidence="2" type="ORF">HK100_011787</name>
</gene>
<dbReference type="PANTHER" id="PTHR43628">
    <property type="entry name" value="ACTIVATOR OF C KINASE PROTEIN 1-RELATED"/>
    <property type="match status" value="1"/>
</dbReference>
<dbReference type="InterPro" id="IPR036047">
    <property type="entry name" value="F-box-like_dom_sf"/>
</dbReference>
<dbReference type="SMART" id="SM00671">
    <property type="entry name" value="SEL1"/>
    <property type="match status" value="7"/>
</dbReference>
<evidence type="ECO:0000313" key="3">
    <source>
        <dbReference type="Proteomes" id="UP001211907"/>
    </source>
</evidence>
<reference evidence="2" key="1">
    <citation type="submission" date="2020-05" db="EMBL/GenBank/DDBJ databases">
        <title>Phylogenomic resolution of chytrid fungi.</title>
        <authorList>
            <person name="Stajich J.E."/>
            <person name="Amses K."/>
            <person name="Simmons R."/>
            <person name="Seto K."/>
            <person name="Myers J."/>
            <person name="Bonds A."/>
            <person name="Quandt C.A."/>
            <person name="Barry K."/>
            <person name="Liu P."/>
            <person name="Grigoriev I."/>
            <person name="Longcore J.E."/>
            <person name="James T.Y."/>
        </authorList>
    </citation>
    <scope>NUCLEOTIDE SEQUENCE</scope>
    <source>
        <strain evidence="2">JEL0513</strain>
    </source>
</reference>
<dbReference type="InterPro" id="IPR011990">
    <property type="entry name" value="TPR-like_helical_dom_sf"/>
</dbReference>
<dbReference type="PROSITE" id="PS50181">
    <property type="entry name" value="FBOX"/>
    <property type="match status" value="1"/>
</dbReference>
<feature type="domain" description="F-box" evidence="1">
    <location>
        <begin position="573"/>
        <end position="618"/>
    </location>
</feature>
<name>A0AAD5T394_9FUNG</name>
<accession>A0AAD5T394</accession>
<comment type="caution">
    <text evidence="2">The sequence shown here is derived from an EMBL/GenBank/DDBJ whole genome shotgun (WGS) entry which is preliminary data.</text>
</comment>
<organism evidence="2 3">
    <name type="scientific">Physocladia obscura</name>
    <dbReference type="NCBI Taxonomy" id="109957"/>
    <lineage>
        <taxon>Eukaryota</taxon>
        <taxon>Fungi</taxon>
        <taxon>Fungi incertae sedis</taxon>
        <taxon>Chytridiomycota</taxon>
        <taxon>Chytridiomycota incertae sedis</taxon>
        <taxon>Chytridiomycetes</taxon>
        <taxon>Chytridiales</taxon>
        <taxon>Chytriomycetaceae</taxon>
        <taxon>Physocladia</taxon>
    </lineage>
</organism>
<dbReference type="Gene3D" id="1.25.40.10">
    <property type="entry name" value="Tetratricopeptide repeat domain"/>
    <property type="match status" value="1"/>
</dbReference>
<dbReference type="InterPro" id="IPR052945">
    <property type="entry name" value="Mitotic_Regulator"/>
</dbReference>
<sequence>MASLRAQSDRKTWAYRRFRAFAFFIRGTVVLAKSRNGNARITVDAVTDESLLQLHPAPESDTTSINESSNHALVNSNLLSYFPFADTNKALSEAEVIKVEKEALQLFEQAIHISTYKKLSIAVSVVAFFNEFGLAGMEEPDYLKAERLYNLAAGMGCTFALARLAFLKMHGRPNITIDQQLAEHYRTTLSALLRNNKPRSPSSSLSWLQILATNNHPAAQFCVALCYYNGIGTAKDKELDTNAYVWCQRAAVQGQAGAMNMLGNLHTEGAGGAQRIPALGLRWYIRAAEQRDAAAIYNIGTLFERGLGIERDTRIAAEWYTRAAVFGSINAHNVLGIFREQGVGLQQDASAAVHHYRTAATAGHPHAAYNLARCHHDGFGVARDDSQALALFRTAANQNHVLSVLSVAICFDAAIGTSSRDALIARSYFWQAAARGSKEAKSRLAESIALELLIAARPLLAGRILTEDQVKRNRKTSKNRYSIQPVRLRAPSLSPSPMRIIAERKYHPSYDDATEQLLERLGLNTRNSSPSMNLNPSYYSNKTVAEMMFPSISLKNGAESYLESDEIVLPKQATSIAILPTEIIMLILSFFNSQDILSTTQLSKILNISSDRTTLKPKFSKEKMLMLFGVPQVALWVGNKDWCKICKNNCRKIKHYMTRLGDEN</sequence>
<dbReference type="Pfam" id="PF08238">
    <property type="entry name" value="Sel1"/>
    <property type="match status" value="7"/>
</dbReference>
<dbReference type="SUPFAM" id="SSF81901">
    <property type="entry name" value="HCP-like"/>
    <property type="match status" value="2"/>
</dbReference>
<proteinExistence type="predicted"/>
<dbReference type="EMBL" id="JADGJH010000771">
    <property type="protein sequence ID" value="KAJ3122940.1"/>
    <property type="molecule type" value="Genomic_DNA"/>
</dbReference>
<keyword evidence="3" id="KW-1185">Reference proteome</keyword>
<dbReference type="PANTHER" id="PTHR43628:SF1">
    <property type="entry name" value="CHITIN SYNTHASE REGULATORY FACTOR 2-RELATED"/>
    <property type="match status" value="1"/>
</dbReference>
<evidence type="ECO:0000313" key="2">
    <source>
        <dbReference type="EMBL" id="KAJ3122940.1"/>
    </source>
</evidence>
<dbReference type="InterPro" id="IPR001810">
    <property type="entry name" value="F-box_dom"/>
</dbReference>